<evidence type="ECO:0000256" key="1">
    <source>
        <dbReference type="ARBA" id="ARBA00004141"/>
    </source>
</evidence>
<proteinExistence type="inferred from homology"/>
<evidence type="ECO:0000256" key="6">
    <source>
        <dbReference type="SAM" id="Phobius"/>
    </source>
</evidence>
<feature type="transmembrane region" description="Helical" evidence="6">
    <location>
        <begin position="587"/>
        <end position="605"/>
    </location>
</feature>
<protein>
    <recommendedName>
        <fullName evidence="9">Multidrug and toxic compound extrusion protein</fullName>
    </recommendedName>
</protein>
<dbReference type="InterPro" id="IPR045069">
    <property type="entry name" value="MATE_euk"/>
</dbReference>
<evidence type="ECO:0000313" key="8">
    <source>
        <dbReference type="Proteomes" id="UP001211907"/>
    </source>
</evidence>
<comment type="subcellular location">
    <subcellularLocation>
        <location evidence="1">Membrane</location>
        <topology evidence="1">Multi-pass membrane protein</topology>
    </subcellularLocation>
</comment>
<dbReference type="GO" id="GO:0015297">
    <property type="term" value="F:antiporter activity"/>
    <property type="evidence" value="ECO:0007669"/>
    <property type="project" value="InterPro"/>
</dbReference>
<dbReference type="GO" id="GO:0042910">
    <property type="term" value="F:xenobiotic transmembrane transporter activity"/>
    <property type="evidence" value="ECO:0007669"/>
    <property type="project" value="InterPro"/>
</dbReference>
<evidence type="ECO:0000256" key="3">
    <source>
        <dbReference type="ARBA" id="ARBA00022692"/>
    </source>
</evidence>
<feature type="transmembrane region" description="Helical" evidence="6">
    <location>
        <begin position="264"/>
        <end position="285"/>
    </location>
</feature>
<feature type="transmembrane region" description="Helical" evidence="6">
    <location>
        <begin position="916"/>
        <end position="936"/>
    </location>
</feature>
<evidence type="ECO:0000256" key="4">
    <source>
        <dbReference type="ARBA" id="ARBA00022989"/>
    </source>
</evidence>
<dbReference type="AlphaFoldDB" id="A0AAD5XHP6"/>
<comment type="similarity">
    <text evidence="2">Belongs to the multi antimicrobial extrusion (MATE) (TC 2.A.66.1) family.</text>
</comment>
<dbReference type="InterPro" id="IPR002528">
    <property type="entry name" value="MATE_fam"/>
</dbReference>
<feature type="transmembrane region" description="Helical" evidence="6">
    <location>
        <begin position="686"/>
        <end position="708"/>
    </location>
</feature>
<sequence length="957" mass="103514">MNHNNERTPLLSFPQPEQERPKCLTPAAVVSESFALVPLAWPVSVGCLLQMSLNFAAIVALGRLGTTALASMALASLYANVTGYSLILGMGAAIDTLCSQAYGEFVSGSGDKKDLGRHLMRTMLVMYVTTIPIAILWLFTEDLLLLAGQDPIIAELSGKYTQILIPSLFPFVISESVKRFLMAQGIMSAQMLVMCCVTPINCILQYVFVFSRFKLDDEGSGAPFALTISQTLVALFLVLYSLFVNGGDAFVGLELNQLFNTRKLRIVTELAISGVFMTCSEWWAWEIIALCAGLLGPEYLAAQTIIITICSWAYMIPLGVSIACTTRIGNALGAKSPEKAKLTAFVSLFFLGGVLAAVNSSLLVFGRSYLGKIFSDDERVLEIVSSILPLGAAFQVADVVSGISGGILRGAGRPEIGACLNLVGYYAVGIPLGIFCCFVLDMKMVGLWVGLTVALFTLSGIEIMLSTTNEQTPLLGGHLPATIAPSKLLTIRAIATESRELFPLAWPVSVGYLLQNLLNFASIFALGRLGTNALASMALATLYANVTGYSLIVGMGAAIDTLCSQAFGEYIAGTAEKKELGRHVQRTMFIMLLITIPVIILWMFTKELLLLTGQDPNIAELSGRYTRLLIPSLFPYLVSECVRRFLMAQGIMSAQMIVIACVAPINGVLVYIFVFSAYKIGSEGEGAPLALTISHTLIAISLIMYAKFVEGGDGFAGFEKDQILNPRKLWIVLKLAIYFQYVFLKTNFRTRWAWEIVALCAGLLGPEYLAAQTIVLNICSWAYTIPLGFGIACTTRIGNALGAGLSDRAKTTAFVALIIVGGILSAFNSSVLVLGRSYIGRIFSDDDRVLDIVNLIMPIAAMFQVADVVGCISGGILRGAGRPEIGAYLNLIAYYLMGIPLGVFCCFSLDLRMLGLWAGLTVALFAVSIVEIWMILRLDWEKETENARLRSLDNLNE</sequence>
<name>A0AAD5XHP6_9FUNG</name>
<feature type="transmembrane region" description="Helical" evidence="6">
    <location>
        <begin position="221"/>
        <end position="243"/>
    </location>
</feature>
<dbReference type="NCBIfam" id="TIGR00797">
    <property type="entry name" value="matE"/>
    <property type="match status" value="2"/>
</dbReference>
<feature type="transmembrane region" description="Helical" evidence="6">
    <location>
        <begin position="305"/>
        <end position="324"/>
    </location>
</feature>
<feature type="transmembrane region" description="Helical" evidence="6">
    <location>
        <begin position="420"/>
        <end position="441"/>
    </location>
</feature>
<evidence type="ECO:0000313" key="7">
    <source>
        <dbReference type="EMBL" id="KAJ3143182.1"/>
    </source>
</evidence>
<feature type="transmembrane region" description="Helical" evidence="6">
    <location>
        <begin position="189"/>
        <end position="209"/>
    </location>
</feature>
<keyword evidence="4 6" id="KW-1133">Transmembrane helix</keyword>
<feature type="transmembrane region" description="Helical" evidence="6">
    <location>
        <begin position="889"/>
        <end position="910"/>
    </location>
</feature>
<accession>A0AAD5XHP6</accession>
<dbReference type="Proteomes" id="UP001211907">
    <property type="component" value="Unassembled WGS sequence"/>
</dbReference>
<gene>
    <name evidence="7" type="ORF">HK100_003860</name>
</gene>
<dbReference type="CDD" id="cd13132">
    <property type="entry name" value="MATE_eukaryotic"/>
    <property type="match status" value="2"/>
</dbReference>
<dbReference type="GO" id="GO:1990961">
    <property type="term" value="P:xenobiotic detoxification by transmembrane export across the plasma membrane"/>
    <property type="evidence" value="ECO:0007669"/>
    <property type="project" value="InterPro"/>
</dbReference>
<feature type="transmembrane region" description="Helical" evidence="6">
    <location>
        <begin position="39"/>
        <end position="62"/>
    </location>
</feature>
<feature type="transmembrane region" description="Helical" evidence="6">
    <location>
        <begin position="768"/>
        <end position="792"/>
    </location>
</feature>
<evidence type="ECO:0000256" key="2">
    <source>
        <dbReference type="ARBA" id="ARBA00010199"/>
    </source>
</evidence>
<keyword evidence="5 6" id="KW-0472">Membrane</keyword>
<evidence type="ECO:0008006" key="9">
    <source>
        <dbReference type="Google" id="ProtNLM"/>
    </source>
</evidence>
<feature type="transmembrane region" description="Helical" evidence="6">
    <location>
        <begin position="345"/>
        <end position="366"/>
    </location>
</feature>
<evidence type="ECO:0000256" key="5">
    <source>
        <dbReference type="ARBA" id="ARBA00023136"/>
    </source>
</evidence>
<dbReference type="EMBL" id="JADGJH010000002">
    <property type="protein sequence ID" value="KAJ3143182.1"/>
    <property type="molecule type" value="Genomic_DNA"/>
</dbReference>
<dbReference type="GO" id="GO:0016020">
    <property type="term" value="C:membrane"/>
    <property type="evidence" value="ECO:0007669"/>
    <property type="project" value="UniProtKB-SubCell"/>
</dbReference>
<keyword evidence="3 6" id="KW-0812">Transmembrane</keyword>
<feature type="transmembrane region" description="Helical" evidence="6">
    <location>
        <begin position="813"/>
        <end position="835"/>
    </location>
</feature>
<feature type="transmembrane region" description="Helical" evidence="6">
    <location>
        <begin position="729"/>
        <end position="748"/>
    </location>
</feature>
<dbReference type="PANTHER" id="PTHR11206">
    <property type="entry name" value="MULTIDRUG RESISTANCE PROTEIN"/>
    <property type="match status" value="1"/>
</dbReference>
<feature type="transmembrane region" description="Helical" evidence="6">
    <location>
        <begin position="447"/>
        <end position="465"/>
    </location>
</feature>
<dbReference type="Pfam" id="PF01554">
    <property type="entry name" value="MatE"/>
    <property type="match status" value="4"/>
</dbReference>
<organism evidence="7 8">
    <name type="scientific">Physocladia obscura</name>
    <dbReference type="NCBI Taxonomy" id="109957"/>
    <lineage>
        <taxon>Eukaryota</taxon>
        <taxon>Fungi</taxon>
        <taxon>Fungi incertae sedis</taxon>
        <taxon>Chytridiomycota</taxon>
        <taxon>Chytridiomycota incertae sedis</taxon>
        <taxon>Chytridiomycetes</taxon>
        <taxon>Chytridiales</taxon>
        <taxon>Chytriomycetaceae</taxon>
        <taxon>Physocladia</taxon>
    </lineage>
</organism>
<comment type="caution">
    <text evidence="7">The sequence shown here is derived from an EMBL/GenBank/DDBJ whole genome shotgun (WGS) entry which is preliminary data.</text>
</comment>
<feature type="transmembrane region" description="Helical" evidence="6">
    <location>
        <begin position="855"/>
        <end position="877"/>
    </location>
</feature>
<feature type="transmembrane region" description="Helical" evidence="6">
    <location>
        <begin position="122"/>
        <end position="140"/>
    </location>
</feature>
<keyword evidence="8" id="KW-1185">Reference proteome</keyword>
<reference evidence="7" key="1">
    <citation type="submission" date="2020-05" db="EMBL/GenBank/DDBJ databases">
        <title>Phylogenomic resolution of chytrid fungi.</title>
        <authorList>
            <person name="Stajich J.E."/>
            <person name="Amses K."/>
            <person name="Simmons R."/>
            <person name="Seto K."/>
            <person name="Myers J."/>
            <person name="Bonds A."/>
            <person name="Quandt C.A."/>
            <person name="Barry K."/>
            <person name="Liu P."/>
            <person name="Grigoriev I."/>
            <person name="Longcore J.E."/>
            <person name="James T.Y."/>
        </authorList>
    </citation>
    <scope>NUCLEOTIDE SEQUENCE</scope>
    <source>
        <strain evidence="7">JEL0513</strain>
    </source>
</reference>
<feature type="transmembrane region" description="Helical" evidence="6">
    <location>
        <begin position="654"/>
        <end position="674"/>
    </location>
</feature>